<evidence type="ECO:0000313" key="6">
    <source>
        <dbReference type="Proteomes" id="UP000515488"/>
    </source>
</evidence>
<dbReference type="RefSeq" id="WP_231591592.1">
    <property type="nucleotide sequence ID" value="NZ_AP022126.1"/>
</dbReference>
<dbReference type="AlphaFoldDB" id="A0A6S5JHH8"/>
<dbReference type="InterPro" id="IPR032783">
    <property type="entry name" value="AraC_lig"/>
</dbReference>
<dbReference type="InterPro" id="IPR050204">
    <property type="entry name" value="AraC_XylS_family_regulators"/>
</dbReference>
<protein>
    <submittedName>
        <fullName evidence="5">AraC family transcriptional regulator</fullName>
    </submittedName>
</protein>
<dbReference type="PANTHER" id="PTHR46796">
    <property type="entry name" value="HTH-TYPE TRANSCRIPTIONAL ACTIVATOR RHAS-RELATED"/>
    <property type="match status" value="1"/>
</dbReference>
<dbReference type="PROSITE" id="PS01124">
    <property type="entry name" value="HTH_ARAC_FAMILY_2"/>
    <property type="match status" value="1"/>
</dbReference>
<dbReference type="InterPro" id="IPR009057">
    <property type="entry name" value="Homeodomain-like_sf"/>
</dbReference>
<dbReference type="InterPro" id="IPR018060">
    <property type="entry name" value="HTH_AraC"/>
</dbReference>
<dbReference type="EMBL" id="AP022126">
    <property type="protein sequence ID" value="BBS30353.1"/>
    <property type="molecule type" value="Genomic_DNA"/>
</dbReference>
<evidence type="ECO:0000256" key="1">
    <source>
        <dbReference type="ARBA" id="ARBA00023015"/>
    </source>
</evidence>
<dbReference type="InterPro" id="IPR014710">
    <property type="entry name" value="RmlC-like_jellyroll"/>
</dbReference>
<evidence type="ECO:0000256" key="3">
    <source>
        <dbReference type="ARBA" id="ARBA00023163"/>
    </source>
</evidence>
<proteinExistence type="predicted"/>
<dbReference type="SUPFAM" id="SSF51215">
    <property type="entry name" value="Regulatory protein AraC"/>
    <property type="match status" value="1"/>
</dbReference>
<dbReference type="SMART" id="SM00342">
    <property type="entry name" value="HTH_ARAC"/>
    <property type="match status" value="1"/>
</dbReference>
<organism evidence="5 6">
    <name type="scientific">Enterobacter cloacae</name>
    <dbReference type="NCBI Taxonomy" id="550"/>
    <lineage>
        <taxon>Bacteria</taxon>
        <taxon>Pseudomonadati</taxon>
        <taxon>Pseudomonadota</taxon>
        <taxon>Gammaproteobacteria</taxon>
        <taxon>Enterobacterales</taxon>
        <taxon>Enterobacteriaceae</taxon>
        <taxon>Enterobacter</taxon>
        <taxon>Enterobacter cloacae complex</taxon>
    </lineage>
</organism>
<dbReference type="Pfam" id="PF12833">
    <property type="entry name" value="HTH_18"/>
    <property type="match status" value="1"/>
</dbReference>
<dbReference type="Gene3D" id="1.10.10.60">
    <property type="entry name" value="Homeodomain-like"/>
    <property type="match status" value="2"/>
</dbReference>
<keyword evidence="3" id="KW-0804">Transcription</keyword>
<sequence>MDNLSRLLSLLAPTCSVNLHCRFTGRWDADHPQQAAGIVPWHVILRGETRLIVGGKTFDVRAGDIILFPHGSPHLLQSLVDWGQVVPAQVNNNGIVTEVWTEGLGPAVEVLCGEFHFGPGYRWMFADETTLIHLHADEQHDVPELETLLGMLVRESLGGLPGSTSIVKGLADTLLALILRILLSLHEPPAGVLRLLSDTRLAPAILAVIADPASPWTMESMAKRCFLSRATFARHFSYSYHQTPQVWLNQLRMVLAARLLSEEKNLTTERVAEQCGFLSLSSFSKAFKKTWGITPALHRKRGYSTTITGNEPTEVDKINGQQAEN</sequence>
<evidence type="ECO:0000313" key="5">
    <source>
        <dbReference type="EMBL" id="BBS30353.1"/>
    </source>
</evidence>
<evidence type="ECO:0000259" key="4">
    <source>
        <dbReference type="PROSITE" id="PS01124"/>
    </source>
</evidence>
<dbReference type="GO" id="GO:0043565">
    <property type="term" value="F:sequence-specific DNA binding"/>
    <property type="evidence" value="ECO:0007669"/>
    <property type="project" value="InterPro"/>
</dbReference>
<accession>A0A6S5JHH8</accession>
<dbReference type="SUPFAM" id="SSF46689">
    <property type="entry name" value="Homeodomain-like"/>
    <property type="match status" value="2"/>
</dbReference>
<dbReference type="PANTHER" id="PTHR46796:SF7">
    <property type="entry name" value="ARAC FAMILY TRANSCRIPTIONAL REGULATOR"/>
    <property type="match status" value="1"/>
</dbReference>
<dbReference type="Gene3D" id="2.60.120.10">
    <property type="entry name" value="Jelly Rolls"/>
    <property type="match status" value="1"/>
</dbReference>
<dbReference type="GO" id="GO:0003700">
    <property type="term" value="F:DNA-binding transcription factor activity"/>
    <property type="evidence" value="ECO:0007669"/>
    <property type="project" value="InterPro"/>
</dbReference>
<dbReference type="InterPro" id="IPR037923">
    <property type="entry name" value="HTH-like"/>
</dbReference>
<name>A0A6S5JHH8_ENTCL</name>
<reference evidence="5 6" key="1">
    <citation type="submission" date="2019-12" db="EMBL/GenBank/DDBJ databases">
        <title>complete genome sequences of Enterobacter cloacae str. WP5-S18-CRE-02 isolated from wastewater treatment plant effluent.</title>
        <authorList>
            <person name="Sekizuka T."/>
            <person name="Itokawa K."/>
            <person name="Yatsu K."/>
            <person name="Inamine Y."/>
            <person name="Kuroda M."/>
        </authorList>
    </citation>
    <scope>NUCLEOTIDE SEQUENCE [LARGE SCALE GENOMIC DNA]</scope>
    <source>
        <strain evidence="5 6">WP5-S18-CRE-02</strain>
    </source>
</reference>
<gene>
    <name evidence="5" type="ORF">WP5S18C02_05590</name>
</gene>
<keyword evidence="1" id="KW-0805">Transcription regulation</keyword>
<dbReference type="Proteomes" id="UP000515488">
    <property type="component" value="Chromosome"/>
</dbReference>
<feature type="domain" description="HTH araC/xylS-type" evidence="4">
    <location>
        <begin position="199"/>
        <end position="301"/>
    </location>
</feature>
<evidence type="ECO:0000256" key="2">
    <source>
        <dbReference type="ARBA" id="ARBA00023125"/>
    </source>
</evidence>
<dbReference type="Pfam" id="PF12852">
    <property type="entry name" value="Cupin_6"/>
    <property type="match status" value="1"/>
</dbReference>
<keyword evidence="2" id="KW-0238">DNA-binding</keyword>